<dbReference type="Proteomes" id="UP000076722">
    <property type="component" value="Unassembled WGS sequence"/>
</dbReference>
<dbReference type="AlphaFoldDB" id="A0A164PFX1"/>
<proteinExistence type="predicted"/>
<organism evidence="1 2">
    <name type="scientific">Sistotremastrum niveocremeum HHB9708</name>
    <dbReference type="NCBI Taxonomy" id="1314777"/>
    <lineage>
        <taxon>Eukaryota</taxon>
        <taxon>Fungi</taxon>
        <taxon>Dikarya</taxon>
        <taxon>Basidiomycota</taxon>
        <taxon>Agaricomycotina</taxon>
        <taxon>Agaricomycetes</taxon>
        <taxon>Sistotremastrales</taxon>
        <taxon>Sistotremastraceae</taxon>
        <taxon>Sertulicium</taxon>
        <taxon>Sertulicium niveocremeum</taxon>
    </lineage>
</organism>
<dbReference type="InterPro" id="IPR014752">
    <property type="entry name" value="Arrestin-like_C"/>
</dbReference>
<evidence type="ECO:0000313" key="1">
    <source>
        <dbReference type="EMBL" id="KZS88688.1"/>
    </source>
</evidence>
<protein>
    <recommendedName>
        <fullName evidence="3">Arrestin-like N-terminal domain-containing protein</fullName>
    </recommendedName>
</protein>
<dbReference type="OrthoDB" id="2333384at2759"/>
<reference evidence="1 2" key="1">
    <citation type="journal article" date="2016" name="Mol. Biol. Evol.">
        <title>Comparative Genomics of Early-Diverging Mushroom-Forming Fungi Provides Insights into the Origins of Lignocellulose Decay Capabilities.</title>
        <authorList>
            <person name="Nagy L.G."/>
            <person name="Riley R."/>
            <person name="Tritt A."/>
            <person name="Adam C."/>
            <person name="Daum C."/>
            <person name="Floudas D."/>
            <person name="Sun H."/>
            <person name="Yadav J.S."/>
            <person name="Pangilinan J."/>
            <person name="Larsson K.H."/>
            <person name="Matsuura K."/>
            <person name="Barry K."/>
            <person name="Labutti K."/>
            <person name="Kuo R."/>
            <person name="Ohm R.A."/>
            <person name="Bhattacharya S.S."/>
            <person name="Shirouzu T."/>
            <person name="Yoshinaga Y."/>
            <person name="Martin F.M."/>
            <person name="Grigoriev I.V."/>
            <person name="Hibbett D.S."/>
        </authorList>
    </citation>
    <scope>NUCLEOTIDE SEQUENCE [LARGE SCALE GENOMIC DNA]</scope>
    <source>
        <strain evidence="1 2">HHB9708</strain>
    </source>
</reference>
<dbReference type="EMBL" id="KV419434">
    <property type="protein sequence ID" value="KZS88688.1"/>
    <property type="molecule type" value="Genomic_DNA"/>
</dbReference>
<sequence length="407" mass="44760">MLRGEMFSLEFLTNTDPQSTIGGLVHVNFKKVIEKKVQEIRVELIVEARSKVAVGNDSPDEASEVLARLYPMNEILWIATNDETSLNDLALLDHKTFDFRFSLSDTDNPDSIPPPTFSFLSGFAFPISEASISYAINVIGKRSGQWSSDIRLDRKFNFLPLDHTSLVPQDFDHGKIWGRFQQSVRSWKDALRSGDGGRVDLEFWGPDVKSLSSFQAIPISITVKCFSKHMSSSRSTDRSAFTFPLPPKTPLDIELRLRAICSVTANERQLTKSKDIASLGQFGRASPSSTSKGSSQDIVTDAVEPTWIAGAFGTSPSGGGRWRQTVSFRTHIVLSCAPTFETSLDSSQDLSVPSKLRGRGKITLEYELVLKVLFPGLGNNVTGIIPLKNLTSGLRQGQTIPGVDASQ</sequence>
<name>A0A164PFX1_9AGAM</name>
<keyword evidence="2" id="KW-1185">Reference proteome</keyword>
<gene>
    <name evidence="1" type="ORF">SISNIDRAFT_489930</name>
</gene>
<accession>A0A164PFX1</accession>
<dbReference type="Gene3D" id="2.60.40.640">
    <property type="match status" value="1"/>
</dbReference>
<evidence type="ECO:0008006" key="3">
    <source>
        <dbReference type="Google" id="ProtNLM"/>
    </source>
</evidence>
<evidence type="ECO:0000313" key="2">
    <source>
        <dbReference type="Proteomes" id="UP000076722"/>
    </source>
</evidence>